<keyword evidence="1" id="KW-0472">Membrane</keyword>
<dbReference type="eggNOG" id="ENOG5032RXN">
    <property type="taxonomic scope" value="Bacteria"/>
</dbReference>
<evidence type="ECO:0008006" key="4">
    <source>
        <dbReference type="Google" id="ProtNLM"/>
    </source>
</evidence>
<protein>
    <recommendedName>
        <fullName evidence="4">Sporulation protein YjcA</fullName>
    </recommendedName>
</protein>
<dbReference type="AlphaFoldDB" id="A4ILA1"/>
<feature type="transmembrane region" description="Helical" evidence="1">
    <location>
        <begin position="96"/>
        <end position="119"/>
    </location>
</feature>
<name>A4ILA1_GEOTN</name>
<evidence type="ECO:0000313" key="3">
    <source>
        <dbReference type="Proteomes" id="UP000001578"/>
    </source>
</evidence>
<dbReference type="EMBL" id="CP000557">
    <property type="protein sequence ID" value="ABO66105.1"/>
    <property type="molecule type" value="Genomic_DNA"/>
</dbReference>
<dbReference type="Proteomes" id="UP000001578">
    <property type="component" value="Chromosome"/>
</dbReference>
<keyword evidence="1" id="KW-1133">Transmembrane helix</keyword>
<sequence length="151" mass="17515">MGKRPYEDEFARRYMKEKGKRDFLLRSWGVERGRNVDSPFSFVLLCLASFRLTRLIVYDTITNWLRQPFHEWVEEELPDGRKEVFLVLKGNGVRRWFGELLSCYWCTGIWCAAFCYAGITLWPGVFQPLIVLLAIAGGAAIIETVVGKWLS</sequence>
<dbReference type="Pfam" id="PF07098">
    <property type="entry name" value="DUF1360"/>
    <property type="match status" value="1"/>
</dbReference>
<organism evidence="2 3">
    <name type="scientific">Geobacillus thermodenitrificans (strain NG80-2)</name>
    <dbReference type="NCBI Taxonomy" id="420246"/>
    <lineage>
        <taxon>Bacteria</taxon>
        <taxon>Bacillati</taxon>
        <taxon>Bacillota</taxon>
        <taxon>Bacilli</taxon>
        <taxon>Bacillales</taxon>
        <taxon>Anoxybacillaceae</taxon>
        <taxon>Geobacillus</taxon>
    </lineage>
</organism>
<keyword evidence="1" id="KW-0812">Transmembrane</keyword>
<dbReference type="HOGENOM" id="CLU_139578_0_0_9"/>
<gene>
    <name evidence="2" type="ordered locus">GTNG_0725</name>
</gene>
<dbReference type="InterPro" id="IPR010773">
    <property type="entry name" value="Mycophage_PG1_Gp7"/>
</dbReference>
<evidence type="ECO:0000313" key="2">
    <source>
        <dbReference type="EMBL" id="ABO66105.1"/>
    </source>
</evidence>
<feature type="transmembrane region" description="Helical" evidence="1">
    <location>
        <begin position="125"/>
        <end position="146"/>
    </location>
</feature>
<reference evidence="2 3" key="1">
    <citation type="journal article" date="2007" name="Proc. Natl. Acad. Sci. U.S.A.">
        <title>Genome and proteome of long-chain alkane degrading Geobacillus thermodenitrificans NG80-2 isolated from a deep-subsurface oil reservoir.</title>
        <authorList>
            <person name="Feng L."/>
            <person name="Wang W."/>
            <person name="Cheng J."/>
            <person name="Ren Y."/>
            <person name="Zhao G."/>
            <person name="Gao C."/>
            <person name="Tang Y."/>
            <person name="Liu X."/>
            <person name="Han W."/>
            <person name="Peng X."/>
            <person name="Liu R."/>
            <person name="Wang L."/>
        </authorList>
    </citation>
    <scope>NUCLEOTIDE SEQUENCE [LARGE SCALE GENOMIC DNA]</scope>
    <source>
        <strain evidence="2 3">NG80-2</strain>
    </source>
</reference>
<dbReference type="KEGG" id="gtn:GTNG_0725"/>
<proteinExistence type="predicted"/>
<evidence type="ECO:0000256" key="1">
    <source>
        <dbReference type="SAM" id="Phobius"/>
    </source>
</evidence>
<accession>A4ILA1</accession>